<dbReference type="AlphaFoldDB" id="A0A1M4NIB4"/>
<evidence type="ECO:0000256" key="1">
    <source>
        <dbReference type="SAM" id="SignalP"/>
    </source>
</evidence>
<dbReference type="EMBL" id="LT633772">
    <property type="protein sequence ID" value="SFZ72857.1"/>
    <property type="molecule type" value="Genomic_DNA"/>
</dbReference>
<feature type="signal peptide" evidence="1">
    <location>
        <begin position="1"/>
        <end position="21"/>
    </location>
</feature>
<sequence>MNCRLLRAVVVLVGLTGGLHAEKDGFYASTGFQYSLVKTTITGSFGVPEGWGISAGQSNMYGLTFQGGYKYFFGKGERRNGVRGYAFYSYGYDNPTFNGIRLNNNVYGVGADYLFDFLDNVRIQAGFFIGLGFAGSSWSTNRADAFKALLRYPNTAMNTSYFQVPMQWGLRVNMHKHHGFEMGVKIPLVRNYYFKTLVNGGVSGLTFQRSAVFFTHYVYNF</sequence>
<evidence type="ECO:0000313" key="2">
    <source>
        <dbReference type="EMBL" id="SFZ72857.1"/>
    </source>
</evidence>
<feature type="chain" id="PRO_5011897775" evidence="1">
    <location>
        <begin position="22"/>
        <end position="221"/>
    </location>
</feature>
<dbReference type="EMBL" id="LT633818">
    <property type="protein sequence ID" value="SFZ72982.1"/>
    <property type="molecule type" value="Genomic_DNA"/>
</dbReference>
<gene>
    <name evidence="3" type="primary">omp1641</name>
    <name evidence="2" type="synonym">omp1094</name>
</gene>
<dbReference type="Pfam" id="PF01856">
    <property type="entry name" value="HP_OMP"/>
    <property type="match status" value="1"/>
</dbReference>
<proteinExistence type="predicted"/>
<organism evidence="3">
    <name type="scientific">Helicobacter salomonis</name>
    <dbReference type="NCBI Taxonomy" id="56878"/>
    <lineage>
        <taxon>Bacteria</taxon>
        <taxon>Pseudomonadati</taxon>
        <taxon>Campylobacterota</taxon>
        <taxon>Epsilonproteobacteria</taxon>
        <taxon>Campylobacterales</taxon>
        <taxon>Helicobacteraceae</taxon>
        <taxon>Helicobacter</taxon>
    </lineage>
</organism>
<name>A0A1M4NIB4_9HELI</name>
<protein>
    <submittedName>
        <fullName evidence="2">OMP1094</fullName>
    </submittedName>
    <submittedName>
        <fullName evidence="3">OMP1641</fullName>
    </submittedName>
</protein>
<dbReference type="InterPro" id="IPR002718">
    <property type="entry name" value="OMP_Helicobacter"/>
</dbReference>
<accession>A0A1M4NIB4</accession>
<dbReference type="OrthoDB" id="5319509at2"/>
<evidence type="ECO:0000313" key="3">
    <source>
        <dbReference type="EMBL" id="SFZ72982.1"/>
    </source>
</evidence>
<dbReference type="RefSeq" id="WP_104732100.1">
    <property type="nucleotide sequence ID" value="NZ_FZLY01000020.1"/>
</dbReference>
<keyword evidence="1" id="KW-0732">Signal</keyword>
<reference evidence="3" key="1">
    <citation type="submission" date="2016-11" db="EMBL/GenBank/DDBJ databases">
        <title>Proteomic and phylogenetic analysis of the outer membrane protein repertoire of gastric Helicobacter species.</title>
        <authorList>
            <person name="Joosten M."/>
        </authorList>
    </citation>
    <scope>NUCLEOTIDE SEQUENCE</scope>
    <source>
        <strain evidence="2">KokIII</strain>
        <strain evidence="3">M45</strain>
    </source>
</reference>
<dbReference type="PRINTS" id="PR01776">
    <property type="entry name" value="HPOMPFAMILY"/>
</dbReference>